<name>A0A1G2JN02_9BACT</name>
<organism evidence="1 2">
    <name type="scientific">Candidatus Staskawiczbacteria bacterium RIFOXYD1_FULL_32_13</name>
    <dbReference type="NCBI Taxonomy" id="1802234"/>
    <lineage>
        <taxon>Bacteria</taxon>
        <taxon>Candidatus Staskawicziibacteriota</taxon>
    </lineage>
</organism>
<dbReference type="Proteomes" id="UP000178935">
    <property type="component" value="Unassembled WGS sequence"/>
</dbReference>
<reference evidence="1 2" key="1">
    <citation type="journal article" date="2016" name="Nat. Commun.">
        <title>Thousands of microbial genomes shed light on interconnected biogeochemical processes in an aquifer system.</title>
        <authorList>
            <person name="Anantharaman K."/>
            <person name="Brown C.T."/>
            <person name="Hug L.A."/>
            <person name="Sharon I."/>
            <person name="Castelle C.J."/>
            <person name="Probst A.J."/>
            <person name="Thomas B.C."/>
            <person name="Singh A."/>
            <person name="Wilkins M.J."/>
            <person name="Karaoz U."/>
            <person name="Brodie E.L."/>
            <person name="Williams K.H."/>
            <person name="Hubbard S.S."/>
            <person name="Banfield J.F."/>
        </authorList>
    </citation>
    <scope>NUCLEOTIDE SEQUENCE [LARGE SCALE GENOMIC DNA]</scope>
</reference>
<evidence type="ECO:0000313" key="1">
    <source>
        <dbReference type="EMBL" id="OGZ88504.1"/>
    </source>
</evidence>
<dbReference type="Pfam" id="PF08713">
    <property type="entry name" value="DNA_alkylation"/>
    <property type="match status" value="1"/>
</dbReference>
<accession>A0A1G2JN02</accession>
<dbReference type="EMBL" id="MHPU01000021">
    <property type="protein sequence ID" value="OGZ88504.1"/>
    <property type="molecule type" value="Genomic_DNA"/>
</dbReference>
<dbReference type="SUPFAM" id="SSF48371">
    <property type="entry name" value="ARM repeat"/>
    <property type="match status" value="1"/>
</dbReference>
<comment type="caution">
    <text evidence="1">The sequence shown here is derived from an EMBL/GenBank/DDBJ whole genome shotgun (WGS) entry which is preliminary data.</text>
</comment>
<dbReference type="InterPro" id="IPR014825">
    <property type="entry name" value="DNA_alkylation"/>
</dbReference>
<dbReference type="InterPro" id="IPR016024">
    <property type="entry name" value="ARM-type_fold"/>
</dbReference>
<proteinExistence type="predicted"/>
<dbReference type="CDD" id="cd06561">
    <property type="entry name" value="AlkD_like"/>
    <property type="match status" value="1"/>
</dbReference>
<dbReference type="Gene3D" id="1.25.10.90">
    <property type="match status" value="1"/>
</dbReference>
<gene>
    <name evidence="1" type="ORF">A2561_01545</name>
</gene>
<protein>
    <submittedName>
        <fullName evidence="1">DNA alkylation repair protein</fullName>
    </submittedName>
</protein>
<dbReference type="PANTHER" id="PTHR34070:SF1">
    <property type="entry name" value="DNA ALKYLATION REPAIR PROTEIN"/>
    <property type="match status" value="1"/>
</dbReference>
<evidence type="ECO:0000313" key="2">
    <source>
        <dbReference type="Proteomes" id="UP000178935"/>
    </source>
</evidence>
<sequence length="234" mass="27894">MESNKAKLVINHLKNLGTKKRAEASKWFFKTKKGQYGFGDIFWGISVPDQRRIAKKYQDLSLPQISLLLKNKVHELRLTGLFILVLQFKKYDEMARSKIVKFYLKHKNYINNWDLVDSSALYILGEYLKDKNKDILYKLAKSKNLWHRRIAIISTFAFIRQNQFEDTLKISKILLKDNHDLIHKAVGWALREVGKKDMEKEEEFLEKYAKIMPRTMLRYAIEKFPDSKRKMYLQ</sequence>
<dbReference type="AlphaFoldDB" id="A0A1G2JN02"/>
<dbReference type="PANTHER" id="PTHR34070">
    <property type="entry name" value="ARMADILLO-TYPE FOLD"/>
    <property type="match status" value="1"/>
</dbReference>